<proteinExistence type="predicted"/>
<evidence type="ECO:0000313" key="5">
    <source>
        <dbReference type="Proteomes" id="UP000750711"/>
    </source>
</evidence>
<dbReference type="InterPro" id="IPR006073">
    <property type="entry name" value="GTP-bd"/>
</dbReference>
<dbReference type="CDD" id="cd00882">
    <property type="entry name" value="Ras_like_GTPase"/>
    <property type="match status" value="1"/>
</dbReference>
<evidence type="ECO:0000313" key="4">
    <source>
        <dbReference type="EMBL" id="KAH0562389.1"/>
    </source>
</evidence>
<dbReference type="GO" id="GO:0005525">
    <property type="term" value="F:GTP binding"/>
    <property type="evidence" value="ECO:0007669"/>
    <property type="project" value="InterPro"/>
</dbReference>
<feature type="compositionally biased region" description="Low complexity" evidence="2">
    <location>
        <begin position="307"/>
        <end position="330"/>
    </location>
</feature>
<evidence type="ECO:0000259" key="3">
    <source>
        <dbReference type="Pfam" id="PF01926"/>
    </source>
</evidence>
<reference evidence="4" key="1">
    <citation type="submission" date="2021-03" db="EMBL/GenBank/DDBJ databases">
        <title>Comparative genomics and phylogenomic investigation of the class Geoglossomycetes provide insights into ecological specialization and systematics.</title>
        <authorList>
            <person name="Melie T."/>
            <person name="Pirro S."/>
            <person name="Miller A.N."/>
            <person name="Quandt A."/>
        </authorList>
    </citation>
    <scope>NUCLEOTIDE SEQUENCE</scope>
    <source>
        <strain evidence="4">CAQ_001_2017</strain>
    </source>
</reference>
<dbReference type="Gene3D" id="3.40.50.300">
    <property type="entry name" value="P-loop containing nucleotide triphosphate hydrolases"/>
    <property type="match status" value="1"/>
</dbReference>
<name>A0A9P8LE19_9PEZI</name>
<dbReference type="SUPFAM" id="SSF52540">
    <property type="entry name" value="P-loop containing nucleoside triphosphate hydrolases"/>
    <property type="match status" value="1"/>
</dbReference>
<feature type="coiled-coil region" evidence="1">
    <location>
        <begin position="221"/>
        <end position="281"/>
    </location>
</feature>
<gene>
    <name evidence="4" type="ORF">GP486_002912</name>
</gene>
<evidence type="ECO:0000256" key="1">
    <source>
        <dbReference type="SAM" id="Coils"/>
    </source>
</evidence>
<keyword evidence="1" id="KW-0175">Coiled coil</keyword>
<feature type="region of interest" description="Disordered" evidence="2">
    <location>
        <begin position="302"/>
        <end position="330"/>
    </location>
</feature>
<dbReference type="EMBL" id="JAGHQM010000359">
    <property type="protein sequence ID" value="KAH0562389.1"/>
    <property type="molecule type" value="Genomic_DNA"/>
</dbReference>
<feature type="domain" description="G" evidence="3">
    <location>
        <begin position="16"/>
        <end position="108"/>
    </location>
</feature>
<sequence>MSRNSSIIADAPWIFIAVMGVTGSGKSTFIRTASGDESIVIGHSLKSCTSELRGYSFHHGGYNITLVDSPGFNDTYKSEAEVLGDIAEWLRESYEAKTKLSGIIYLHSIKNERMEGSALRNLRMFRELCGDEPLKNVILVTSFWDDVLRNVAEKREEELRTEFWGGMIRRGSRTDRFQGRASALSIILSLTKKKPVPLEIQCELVEQRKPLVETAAGIAVNEELARLEAKHKREREQLQREMQEALEARDRELQGILQEQRQKLDEELDRVHRQQEMMKAERRADRRRMEYQWEDFKRLQSQIDLRSPSSSSSSSSSPPTAIPTSSSYNSHYRSLSHPYQIYQLTRPPPPTTAPIPDDFDWIVSIMRANESKIKPEERVVLELKIQEAMEKGAETKGAKGNGKLQKKKVGQFLLRSLQVVLPVTTMALLGFPLHLPGDLFGGSGGSGPEAG</sequence>
<dbReference type="Pfam" id="PF01926">
    <property type="entry name" value="MMR_HSR1"/>
    <property type="match status" value="1"/>
</dbReference>
<accession>A0A9P8LE19</accession>
<organism evidence="4 5">
    <name type="scientific">Trichoglossum hirsutum</name>
    <dbReference type="NCBI Taxonomy" id="265104"/>
    <lineage>
        <taxon>Eukaryota</taxon>
        <taxon>Fungi</taxon>
        <taxon>Dikarya</taxon>
        <taxon>Ascomycota</taxon>
        <taxon>Pezizomycotina</taxon>
        <taxon>Geoglossomycetes</taxon>
        <taxon>Geoglossales</taxon>
        <taxon>Geoglossaceae</taxon>
        <taxon>Trichoglossum</taxon>
    </lineage>
</organism>
<comment type="caution">
    <text evidence="4">The sequence shown here is derived from an EMBL/GenBank/DDBJ whole genome shotgun (WGS) entry which is preliminary data.</text>
</comment>
<keyword evidence="5" id="KW-1185">Reference proteome</keyword>
<protein>
    <recommendedName>
        <fullName evidence="3">G domain-containing protein</fullName>
    </recommendedName>
</protein>
<evidence type="ECO:0000256" key="2">
    <source>
        <dbReference type="SAM" id="MobiDB-lite"/>
    </source>
</evidence>
<dbReference type="Proteomes" id="UP000750711">
    <property type="component" value="Unassembled WGS sequence"/>
</dbReference>
<dbReference type="InterPro" id="IPR027417">
    <property type="entry name" value="P-loop_NTPase"/>
</dbReference>
<dbReference type="AlphaFoldDB" id="A0A9P8LE19"/>